<dbReference type="AlphaFoldDB" id="A0A9Q3L1S7"/>
<organism evidence="2 3">
    <name type="scientific">Austropuccinia psidii MF-1</name>
    <dbReference type="NCBI Taxonomy" id="1389203"/>
    <lineage>
        <taxon>Eukaryota</taxon>
        <taxon>Fungi</taxon>
        <taxon>Dikarya</taxon>
        <taxon>Basidiomycota</taxon>
        <taxon>Pucciniomycotina</taxon>
        <taxon>Pucciniomycetes</taxon>
        <taxon>Pucciniales</taxon>
        <taxon>Sphaerophragmiaceae</taxon>
        <taxon>Austropuccinia</taxon>
    </lineage>
</organism>
<dbReference type="EMBL" id="AVOT02148251">
    <property type="protein sequence ID" value="MBW0592423.1"/>
    <property type="molecule type" value="Genomic_DNA"/>
</dbReference>
<accession>A0A9Q3L1S7</accession>
<comment type="caution">
    <text evidence="2">The sequence shown here is derived from an EMBL/GenBank/DDBJ whole genome shotgun (WGS) entry which is preliminary data.</text>
</comment>
<proteinExistence type="predicted"/>
<gene>
    <name evidence="2" type="ORF">O181_132138</name>
</gene>
<name>A0A9Q3L1S7_9BASI</name>
<reference evidence="2" key="1">
    <citation type="submission" date="2021-03" db="EMBL/GenBank/DDBJ databases">
        <title>Draft genome sequence of rust myrtle Austropuccinia psidii MF-1, a brazilian biotype.</title>
        <authorList>
            <person name="Quecine M.C."/>
            <person name="Pachon D.M.R."/>
            <person name="Bonatelli M.L."/>
            <person name="Correr F.H."/>
            <person name="Franceschini L.M."/>
            <person name="Leite T.F."/>
            <person name="Margarido G.R.A."/>
            <person name="Almeida C.A."/>
            <person name="Ferrarezi J.A."/>
            <person name="Labate C.A."/>
        </authorList>
    </citation>
    <scope>NUCLEOTIDE SEQUENCE</scope>
    <source>
        <strain evidence="2">MF-1</strain>
    </source>
</reference>
<evidence type="ECO:0000313" key="2">
    <source>
        <dbReference type="EMBL" id="MBW0592423.1"/>
    </source>
</evidence>
<feature type="region of interest" description="Disordered" evidence="1">
    <location>
        <begin position="126"/>
        <end position="152"/>
    </location>
</feature>
<protein>
    <submittedName>
        <fullName evidence="2">Uncharacterized protein</fullName>
    </submittedName>
</protein>
<dbReference type="Proteomes" id="UP000765509">
    <property type="component" value="Unassembled WGS sequence"/>
</dbReference>
<sequence length="152" mass="17314">MVSNSNPPGEACLESEKVILTHQLFKELLQWRMEDRGFNLEYHWKEPESIGKVSLKEIFFKELMKIKTGLNCKKFKILKGMAAMITENQATILAIADQWKQRENTLMFSGSRVVVNQLNSQVDSYHSCTNRSGDKSHNYSQSQILSRGGVGS</sequence>
<keyword evidence="3" id="KW-1185">Reference proteome</keyword>
<evidence type="ECO:0000313" key="3">
    <source>
        <dbReference type="Proteomes" id="UP000765509"/>
    </source>
</evidence>
<evidence type="ECO:0000256" key="1">
    <source>
        <dbReference type="SAM" id="MobiDB-lite"/>
    </source>
</evidence>